<dbReference type="InterPro" id="IPR001753">
    <property type="entry name" value="Enoyl-CoA_hydra/iso"/>
</dbReference>
<organism evidence="1 2">
    <name type="scientific">Sphingobium psychrophilum</name>
    <dbReference type="NCBI Taxonomy" id="2728834"/>
    <lineage>
        <taxon>Bacteria</taxon>
        <taxon>Pseudomonadati</taxon>
        <taxon>Pseudomonadota</taxon>
        <taxon>Alphaproteobacteria</taxon>
        <taxon>Sphingomonadales</taxon>
        <taxon>Sphingomonadaceae</taxon>
        <taxon>Sphingobium</taxon>
    </lineage>
</organism>
<sequence length="263" mass="28848">MTVSHSFGAFTLDVRDNGVGLLTFSRPPVNAVSLSVYEEIGRFADHVAADQTIRVIVITAPDDARAWCGGADLHEFKGMTAEKRKERYQFINAQLPRFHHIDRPMIAAIRGATVGVGVMLAGMCDLRIAAEDARFACPEVDYGLVGGSAGLFASLRMPEAKVREMIYTGRTFTARELESTGFFNYVVPSPAVLPIALDLANQMARKSMPTLRARKLASLTWEGSEWMDAYLEAQEASSTLVEHPESEAGVLAALERQKKQSRP</sequence>
<dbReference type="SUPFAM" id="SSF52096">
    <property type="entry name" value="ClpP/crotonase"/>
    <property type="match status" value="1"/>
</dbReference>
<dbReference type="Pfam" id="PF00378">
    <property type="entry name" value="ECH_1"/>
    <property type="match status" value="1"/>
</dbReference>
<dbReference type="PANTHER" id="PTHR11941:SF54">
    <property type="entry name" value="ENOYL-COA HYDRATASE, MITOCHONDRIAL"/>
    <property type="match status" value="1"/>
</dbReference>
<comment type="caution">
    <text evidence="1">The sequence shown here is derived from an EMBL/GenBank/DDBJ whole genome shotgun (WGS) entry which is preliminary data.</text>
</comment>
<keyword evidence="2" id="KW-1185">Reference proteome</keyword>
<dbReference type="InterPro" id="IPR029045">
    <property type="entry name" value="ClpP/crotonase-like_dom_sf"/>
</dbReference>
<gene>
    <name evidence="1" type="ORF">HHL08_21325</name>
</gene>
<dbReference type="CDD" id="cd06558">
    <property type="entry name" value="crotonase-like"/>
    <property type="match status" value="1"/>
</dbReference>
<protein>
    <submittedName>
        <fullName evidence="1">Enoyl-CoA hydratase/isomerase family protein</fullName>
    </submittedName>
</protein>
<reference evidence="1 2" key="1">
    <citation type="submission" date="2020-04" db="EMBL/GenBank/DDBJ databases">
        <title>Sphingobium sp. AR-3-1 isolated from Arctic soil.</title>
        <authorList>
            <person name="Dahal R.H."/>
            <person name="Chaudhary D.K."/>
        </authorList>
    </citation>
    <scope>NUCLEOTIDE SEQUENCE [LARGE SCALE GENOMIC DNA]</scope>
    <source>
        <strain evidence="1 2">AR-3-1</strain>
    </source>
</reference>
<keyword evidence="1" id="KW-0413">Isomerase</keyword>
<accession>A0A7X9ZVH5</accession>
<dbReference type="GO" id="GO:0016853">
    <property type="term" value="F:isomerase activity"/>
    <property type="evidence" value="ECO:0007669"/>
    <property type="project" value="UniProtKB-KW"/>
</dbReference>
<dbReference type="PANTHER" id="PTHR11941">
    <property type="entry name" value="ENOYL-COA HYDRATASE-RELATED"/>
    <property type="match status" value="1"/>
</dbReference>
<dbReference type="RefSeq" id="WP_169574987.1">
    <property type="nucleotide sequence ID" value="NZ_JABBFV010000023.1"/>
</dbReference>
<evidence type="ECO:0000313" key="2">
    <source>
        <dbReference type="Proteomes" id="UP000519023"/>
    </source>
</evidence>
<dbReference type="GO" id="GO:0006635">
    <property type="term" value="P:fatty acid beta-oxidation"/>
    <property type="evidence" value="ECO:0007669"/>
    <property type="project" value="TreeGrafter"/>
</dbReference>
<proteinExistence type="predicted"/>
<dbReference type="Gene3D" id="3.90.226.10">
    <property type="entry name" value="2-enoyl-CoA Hydratase, Chain A, domain 1"/>
    <property type="match status" value="1"/>
</dbReference>
<name>A0A7X9ZVH5_9SPHN</name>
<dbReference type="AlphaFoldDB" id="A0A7X9ZVH5"/>
<evidence type="ECO:0000313" key="1">
    <source>
        <dbReference type="EMBL" id="NML12641.1"/>
    </source>
</evidence>
<dbReference type="EMBL" id="JABBFV010000023">
    <property type="protein sequence ID" value="NML12641.1"/>
    <property type="molecule type" value="Genomic_DNA"/>
</dbReference>
<dbReference type="Proteomes" id="UP000519023">
    <property type="component" value="Unassembled WGS sequence"/>
</dbReference>